<dbReference type="Proteomes" id="UP000256478">
    <property type="component" value="Unassembled WGS sequence"/>
</dbReference>
<accession>A0A3E0TTG2</accession>
<feature type="coiled-coil region" evidence="2">
    <location>
        <begin position="110"/>
        <end position="144"/>
    </location>
</feature>
<organism evidence="3 4">
    <name type="scientific">Thalassotalea euphylliae</name>
    <dbReference type="NCBI Taxonomy" id="1655234"/>
    <lineage>
        <taxon>Bacteria</taxon>
        <taxon>Pseudomonadati</taxon>
        <taxon>Pseudomonadota</taxon>
        <taxon>Gammaproteobacteria</taxon>
        <taxon>Alteromonadales</taxon>
        <taxon>Colwelliaceae</taxon>
        <taxon>Thalassotalea</taxon>
    </lineage>
</organism>
<dbReference type="PANTHER" id="PTHR31088">
    <property type="entry name" value="MEMBRANE-ASSOCIATED PROTEIN VIPP1, CHLOROPLASTIC"/>
    <property type="match status" value="1"/>
</dbReference>
<protein>
    <submittedName>
        <fullName evidence="3">PspA/IM30 family protein</fullName>
    </submittedName>
</protein>
<comment type="caution">
    <text evidence="3">The sequence shown here is derived from an EMBL/GenBank/DDBJ whole genome shotgun (WGS) entry which is preliminary data.</text>
</comment>
<feature type="coiled-coil region" evidence="2">
    <location>
        <begin position="35"/>
        <end position="83"/>
    </location>
</feature>
<name>A0A3E0TTG2_9GAMM</name>
<dbReference type="RefSeq" id="WP_116009020.1">
    <property type="nucleotide sequence ID" value="NZ_QUOU01000001.1"/>
</dbReference>
<sequence>MSIFKKIMTAIRGGATEVGEAIVDANGTRIFEQEIRDAEHHLTKAKRDLTNVMAQQMAASREVERLNREITEHEGYAAQALEKGDESLALAVAEKIASLETELGSQQQALTSFETNANRLKELVRKSERQIQEHKRQLSMVKTTESVQKATSAITDNFSSSNSKLLNAKDSLERIKAKQQQFDDKMKAAEALEAETGDGSLEAQLKAAGIGAADNNASSVLDRIKAKQNKS</sequence>
<reference evidence="3 4" key="1">
    <citation type="submission" date="2018-08" db="EMBL/GenBank/DDBJ databases">
        <title>Thalassotalea euphylliae genome.</title>
        <authorList>
            <person name="Summers S."/>
            <person name="Rice S.A."/>
            <person name="Freckelton M.L."/>
            <person name="Nedved B.T."/>
            <person name="Hadfield M.G."/>
        </authorList>
    </citation>
    <scope>NUCLEOTIDE SEQUENCE [LARGE SCALE GENOMIC DNA]</scope>
    <source>
        <strain evidence="3 4">H1</strain>
    </source>
</reference>
<evidence type="ECO:0000256" key="2">
    <source>
        <dbReference type="SAM" id="Coils"/>
    </source>
</evidence>
<keyword evidence="2" id="KW-0175">Coiled coil</keyword>
<evidence type="ECO:0000256" key="1">
    <source>
        <dbReference type="ARBA" id="ARBA00043985"/>
    </source>
</evidence>
<evidence type="ECO:0000313" key="3">
    <source>
        <dbReference type="EMBL" id="REL27956.1"/>
    </source>
</evidence>
<dbReference type="EMBL" id="QUOU01000001">
    <property type="protein sequence ID" value="REL27956.1"/>
    <property type="molecule type" value="Genomic_DNA"/>
</dbReference>
<comment type="similarity">
    <text evidence="1">Belongs to the PspA/Vipp/IM30 family.</text>
</comment>
<dbReference type="Pfam" id="PF04012">
    <property type="entry name" value="PspA_IM30"/>
    <property type="match status" value="1"/>
</dbReference>
<dbReference type="OrthoDB" id="8844617at2"/>
<dbReference type="PANTHER" id="PTHR31088:SF9">
    <property type="entry name" value="PHAGE SHOCK PROTEIN A"/>
    <property type="match status" value="1"/>
</dbReference>
<dbReference type="AlphaFoldDB" id="A0A3E0TTG2"/>
<proteinExistence type="inferred from homology"/>
<dbReference type="InterPro" id="IPR007157">
    <property type="entry name" value="PspA_VIPP1"/>
</dbReference>
<evidence type="ECO:0000313" key="4">
    <source>
        <dbReference type="Proteomes" id="UP000256478"/>
    </source>
</evidence>
<gene>
    <name evidence="3" type="ORF">DXX93_16235</name>
</gene>